<evidence type="ECO:0000256" key="5">
    <source>
        <dbReference type="ARBA" id="ARBA00023163"/>
    </source>
</evidence>
<dbReference type="PROSITE" id="PS51032">
    <property type="entry name" value="AP2_ERF"/>
    <property type="match status" value="1"/>
</dbReference>
<dbReference type="InterPro" id="IPR001471">
    <property type="entry name" value="AP2/ERF_dom"/>
</dbReference>
<reference evidence="10 11" key="1">
    <citation type="submission" date="2019-07" db="EMBL/GenBank/DDBJ databases">
        <title>De Novo Assembly of kiwifruit Actinidia rufa.</title>
        <authorList>
            <person name="Sugita-Konishi S."/>
            <person name="Sato K."/>
            <person name="Mori E."/>
            <person name="Abe Y."/>
            <person name="Kisaki G."/>
            <person name="Hamano K."/>
            <person name="Suezawa K."/>
            <person name="Otani M."/>
            <person name="Fukuda T."/>
            <person name="Manabe T."/>
            <person name="Gomi K."/>
            <person name="Tabuchi M."/>
            <person name="Akimitsu K."/>
            <person name="Kataoka I."/>
        </authorList>
    </citation>
    <scope>NUCLEOTIDE SEQUENCE [LARGE SCALE GENOMIC DNA]</scope>
    <source>
        <strain evidence="11">cv. Fuchu</strain>
    </source>
</reference>
<feature type="domain" description="AP2/ERF" evidence="9">
    <location>
        <begin position="86"/>
        <end position="142"/>
    </location>
</feature>
<dbReference type="AlphaFoldDB" id="A0A7J0EC74"/>
<feature type="compositionally biased region" description="Basic and acidic residues" evidence="8">
    <location>
        <begin position="10"/>
        <end position="20"/>
    </location>
</feature>
<feature type="region of interest" description="Disordered" evidence="8">
    <location>
        <begin position="170"/>
        <end position="205"/>
    </location>
</feature>
<accession>A0A7J0EC74</accession>
<keyword evidence="6" id="KW-0539">Nucleus</keyword>
<keyword evidence="2" id="KW-0805">Transcription regulation</keyword>
<keyword evidence="4" id="KW-0010">Activator</keyword>
<keyword evidence="11" id="KW-1185">Reference proteome</keyword>
<feature type="region of interest" description="Disordered" evidence="8">
    <location>
        <begin position="219"/>
        <end position="250"/>
    </location>
</feature>
<evidence type="ECO:0000259" key="9">
    <source>
        <dbReference type="PROSITE" id="PS51032"/>
    </source>
</evidence>
<dbReference type="SMART" id="SM00380">
    <property type="entry name" value="AP2"/>
    <property type="match status" value="1"/>
</dbReference>
<dbReference type="PANTHER" id="PTHR31839:SF85">
    <property type="entry name" value="AP2_ERF DOMAIN-CONTAINING PROTEIN"/>
    <property type="match status" value="1"/>
</dbReference>
<dbReference type="InterPro" id="IPR045277">
    <property type="entry name" value="DRE1A-I"/>
</dbReference>
<dbReference type="InterPro" id="IPR036955">
    <property type="entry name" value="AP2/ERF_dom_sf"/>
</dbReference>
<comment type="caution">
    <text evidence="10">The sequence shown here is derived from an EMBL/GenBank/DDBJ whole genome shotgun (WGS) entry which is preliminary data.</text>
</comment>
<sequence>MANPSNVRQSDPKLTSESDPSRPSLSIVRPDDYLPPNRPNMSPLGLSSDPSSVPNIFPFTISCEESSPKHPQSPTTAASPSPRHRIFRGVRSRSGKWVSEIREPGKATRIWLGTHPTPEAAAAAYDVAALALKGPDAALNFPDSILSYPVPASSAACDVRAAAAAAAARHSKPVSAGESSEQVRVENEEKGEGETTSGEEFIDEEAIFDMPNMLVDMAEGMLLSPPRMKSPPCDDDSAESSGGDNLWSYR</sequence>
<evidence type="ECO:0000313" key="11">
    <source>
        <dbReference type="Proteomes" id="UP000585474"/>
    </source>
</evidence>
<comment type="similarity">
    <text evidence="7">Belongs to the AP2/ERF transcription factor family. ERF subfamily.</text>
</comment>
<dbReference type="Pfam" id="PF00847">
    <property type="entry name" value="AP2"/>
    <property type="match status" value="1"/>
</dbReference>
<organism evidence="10 11">
    <name type="scientific">Actinidia rufa</name>
    <dbReference type="NCBI Taxonomy" id="165716"/>
    <lineage>
        <taxon>Eukaryota</taxon>
        <taxon>Viridiplantae</taxon>
        <taxon>Streptophyta</taxon>
        <taxon>Embryophyta</taxon>
        <taxon>Tracheophyta</taxon>
        <taxon>Spermatophyta</taxon>
        <taxon>Magnoliopsida</taxon>
        <taxon>eudicotyledons</taxon>
        <taxon>Gunneridae</taxon>
        <taxon>Pentapetalae</taxon>
        <taxon>asterids</taxon>
        <taxon>Ericales</taxon>
        <taxon>Actinidiaceae</taxon>
        <taxon>Actinidia</taxon>
    </lineage>
</organism>
<evidence type="ECO:0000256" key="2">
    <source>
        <dbReference type="ARBA" id="ARBA00023015"/>
    </source>
</evidence>
<dbReference type="SUPFAM" id="SSF54171">
    <property type="entry name" value="DNA-binding domain"/>
    <property type="match status" value="1"/>
</dbReference>
<gene>
    <name evidence="10" type="ORF">Acr_03g0000210</name>
</gene>
<keyword evidence="5" id="KW-0804">Transcription</keyword>
<dbReference type="Proteomes" id="UP000585474">
    <property type="component" value="Unassembled WGS sequence"/>
</dbReference>
<proteinExistence type="inferred from homology"/>
<dbReference type="PRINTS" id="PR00367">
    <property type="entry name" value="ETHRSPELEMNT"/>
</dbReference>
<dbReference type="GO" id="GO:0003700">
    <property type="term" value="F:DNA-binding transcription factor activity"/>
    <property type="evidence" value="ECO:0007669"/>
    <property type="project" value="InterPro"/>
</dbReference>
<dbReference type="Gene3D" id="3.30.730.10">
    <property type="entry name" value="AP2/ERF domain"/>
    <property type="match status" value="1"/>
</dbReference>
<evidence type="ECO:0000256" key="1">
    <source>
        <dbReference type="ARBA" id="ARBA00004123"/>
    </source>
</evidence>
<evidence type="ECO:0000256" key="8">
    <source>
        <dbReference type="SAM" id="MobiDB-lite"/>
    </source>
</evidence>
<evidence type="ECO:0000256" key="6">
    <source>
        <dbReference type="ARBA" id="ARBA00023242"/>
    </source>
</evidence>
<evidence type="ECO:0000313" key="10">
    <source>
        <dbReference type="EMBL" id="GFY83247.1"/>
    </source>
</evidence>
<evidence type="ECO:0000256" key="3">
    <source>
        <dbReference type="ARBA" id="ARBA00023125"/>
    </source>
</evidence>
<feature type="compositionally biased region" description="Polar residues" evidence="8">
    <location>
        <begin position="63"/>
        <end position="72"/>
    </location>
</feature>
<comment type="subcellular location">
    <subcellularLocation>
        <location evidence="1">Nucleus</location>
    </subcellularLocation>
</comment>
<dbReference type="EMBL" id="BJWL01000003">
    <property type="protein sequence ID" value="GFY83247.1"/>
    <property type="molecule type" value="Genomic_DNA"/>
</dbReference>
<evidence type="ECO:0000256" key="7">
    <source>
        <dbReference type="ARBA" id="ARBA00024343"/>
    </source>
</evidence>
<dbReference type="GO" id="GO:0003677">
    <property type="term" value="F:DNA binding"/>
    <property type="evidence" value="ECO:0007669"/>
    <property type="project" value="UniProtKB-KW"/>
</dbReference>
<protein>
    <submittedName>
        <fullName evidence="10">Integrase-type DNA-binding superfamily protein</fullName>
    </submittedName>
</protein>
<name>A0A7J0EC74_9ERIC</name>
<dbReference type="CDD" id="cd00018">
    <property type="entry name" value="AP2"/>
    <property type="match status" value="1"/>
</dbReference>
<feature type="compositionally biased region" description="Basic and acidic residues" evidence="8">
    <location>
        <begin position="181"/>
        <end position="193"/>
    </location>
</feature>
<evidence type="ECO:0000256" key="4">
    <source>
        <dbReference type="ARBA" id="ARBA00023159"/>
    </source>
</evidence>
<dbReference type="GO" id="GO:0005634">
    <property type="term" value="C:nucleus"/>
    <property type="evidence" value="ECO:0007669"/>
    <property type="project" value="UniProtKB-SubCell"/>
</dbReference>
<dbReference type="InterPro" id="IPR016177">
    <property type="entry name" value="DNA-bd_dom_sf"/>
</dbReference>
<dbReference type="PANTHER" id="PTHR31839">
    <property type="entry name" value="DEHYDRATION-RESPONSIVE ELEMENT-BINDING PROTEIN 1D"/>
    <property type="match status" value="1"/>
</dbReference>
<keyword evidence="3 10" id="KW-0238">DNA-binding</keyword>
<dbReference type="OrthoDB" id="1932364at2759"/>
<feature type="region of interest" description="Disordered" evidence="8">
    <location>
        <begin position="1"/>
        <end position="83"/>
    </location>
</feature>